<evidence type="ECO:0000256" key="5">
    <source>
        <dbReference type="RuleBase" id="RU000562"/>
    </source>
</evidence>
<evidence type="ECO:0000313" key="6">
    <source>
        <dbReference type="EMBL" id="ANX04620.1"/>
    </source>
</evidence>
<dbReference type="GO" id="GO:0005840">
    <property type="term" value="C:ribosome"/>
    <property type="evidence" value="ECO:0007669"/>
    <property type="project" value="UniProtKB-KW"/>
</dbReference>
<dbReference type="GO" id="GO:0006412">
    <property type="term" value="P:translation"/>
    <property type="evidence" value="ECO:0007669"/>
    <property type="project" value="UniProtKB-UniRule"/>
</dbReference>
<evidence type="ECO:0000256" key="1">
    <source>
        <dbReference type="ARBA" id="ARBA00008563"/>
    </source>
</evidence>
<evidence type="ECO:0000256" key="2">
    <source>
        <dbReference type="ARBA" id="ARBA00022980"/>
    </source>
</evidence>
<comment type="similarity">
    <text evidence="1 4 5">Belongs to the bacterial ribosomal protein bL21 family.</text>
</comment>
<proteinExistence type="inferred from homology"/>
<dbReference type="FunCoup" id="A0A1B1YUT4">
    <property type="interactions" value="647"/>
</dbReference>
<comment type="subunit">
    <text evidence="4">Part of the 50S ribosomal subunit. Contacts protein L20.</text>
</comment>
<dbReference type="InterPro" id="IPR001787">
    <property type="entry name" value="Ribosomal_bL21"/>
</dbReference>
<keyword evidence="4 5" id="KW-0699">rRNA-binding</keyword>
<keyword evidence="3 4" id="KW-0687">Ribonucleoprotein</keyword>
<dbReference type="PANTHER" id="PTHR21349">
    <property type="entry name" value="50S RIBOSOMAL PROTEIN L21"/>
    <property type="match status" value="1"/>
</dbReference>
<evidence type="ECO:0000256" key="4">
    <source>
        <dbReference type="HAMAP-Rule" id="MF_01363"/>
    </source>
</evidence>
<dbReference type="Proteomes" id="UP000092952">
    <property type="component" value="Chromosome"/>
</dbReference>
<dbReference type="GO" id="GO:0003735">
    <property type="term" value="F:structural constituent of ribosome"/>
    <property type="evidence" value="ECO:0007669"/>
    <property type="project" value="InterPro"/>
</dbReference>
<dbReference type="OrthoDB" id="9813334at2"/>
<dbReference type="SUPFAM" id="SSF141091">
    <property type="entry name" value="L21p-like"/>
    <property type="match status" value="1"/>
</dbReference>
<dbReference type="HAMAP" id="MF_01363">
    <property type="entry name" value="Ribosomal_bL21"/>
    <property type="match status" value="1"/>
</dbReference>
<dbReference type="GO" id="GO:1990904">
    <property type="term" value="C:ribonucleoprotein complex"/>
    <property type="evidence" value="ECO:0007669"/>
    <property type="project" value="UniProtKB-KW"/>
</dbReference>
<dbReference type="Pfam" id="PF00829">
    <property type="entry name" value="Ribosomal_L21p"/>
    <property type="match status" value="1"/>
</dbReference>
<dbReference type="STRING" id="1810504.PG2T_10885"/>
<dbReference type="InterPro" id="IPR028909">
    <property type="entry name" value="bL21-like"/>
</dbReference>
<dbReference type="InterPro" id="IPR036164">
    <property type="entry name" value="bL21-like_sf"/>
</dbReference>
<keyword evidence="4 5" id="KW-0694">RNA-binding</keyword>
<comment type="function">
    <text evidence="4 5">This protein binds to 23S rRNA in the presence of protein L20.</text>
</comment>
<dbReference type="PANTHER" id="PTHR21349:SF0">
    <property type="entry name" value="LARGE RIBOSOMAL SUBUNIT PROTEIN BL21M"/>
    <property type="match status" value="1"/>
</dbReference>
<keyword evidence="7" id="KW-1185">Reference proteome</keyword>
<dbReference type="KEGG" id="gbi:PG2T_10885"/>
<evidence type="ECO:0000313" key="7">
    <source>
        <dbReference type="Proteomes" id="UP000092952"/>
    </source>
</evidence>
<gene>
    <name evidence="4 6" type="primary">rplU</name>
    <name evidence="6" type="ORF">PG2T_10885</name>
</gene>
<dbReference type="NCBIfam" id="TIGR00061">
    <property type="entry name" value="L21"/>
    <property type="match status" value="1"/>
</dbReference>
<evidence type="ECO:0000256" key="3">
    <source>
        <dbReference type="ARBA" id="ARBA00023274"/>
    </source>
</evidence>
<sequence length="104" mass="11502">MFAVIETGGKQYRVAQGLVLKVEKLDGAVGDTLTFDRVLMVGAGAEVKVGRPYVEGATVTAELRALGRHPKIRIIKFRRRKHHQKQMGHRQHYAEIAITSIGAP</sequence>
<dbReference type="InParanoid" id="A0A1B1YUT4"/>
<protein>
    <recommendedName>
        <fullName evidence="4">Large ribosomal subunit protein bL21</fullName>
    </recommendedName>
</protein>
<keyword evidence="2 4" id="KW-0689">Ribosomal protein</keyword>
<dbReference type="GO" id="GO:0019843">
    <property type="term" value="F:rRNA binding"/>
    <property type="evidence" value="ECO:0007669"/>
    <property type="project" value="UniProtKB-UniRule"/>
</dbReference>
<accession>A0A1B1YUT4</accession>
<name>A0A1B1YUT4_9GAMM</name>
<organism evidence="6 7">
    <name type="scientific">Immundisolibacter cernigliae</name>
    <dbReference type="NCBI Taxonomy" id="1810504"/>
    <lineage>
        <taxon>Bacteria</taxon>
        <taxon>Pseudomonadati</taxon>
        <taxon>Pseudomonadota</taxon>
        <taxon>Gammaproteobacteria</taxon>
        <taxon>Immundisolibacterales</taxon>
        <taxon>Immundisolibacteraceae</taxon>
        <taxon>Immundisolibacter</taxon>
    </lineage>
</organism>
<dbReference type="EMBL" id="CP014671">
    <property type="protein sequence ID" value="ANX04620.1"/>
    <property type="molecule type" value="Genomic_DNA"/>
</dbReference>
<reference evidence="7" key="1">
    <citation type="submission" date="2016-03" db="EMBL/GenBank/DDBJ databases">
        <title>Complete genome sequence of Solimmundus cernigliae, representing a novel lineage of polycyclic aromatic hydrocarbon degraders within the Gammaproteobacteria.</title>
        <authorList>
            <person name="Singleton D.R."/>
            <person name="Dickey A.N."/>
            <person name="Scholl E.H."/>
            <person name="Wright F.A."/>
            <person name="Aitken M.D."/>
        </authorList>
    </citation>
    <scope>NUCLEOTIDE SEQUENCE [LARGE SCALE GENOMIC DNA]</scope>
    <source>
        <strain evidence="7">TR3.2</strain>
    </source>
</reference>
<dbReference type="AlphaFoldDB" id="A0A1B1YUT4"/>
<dbReference type="GO" id="GO:0005737">
    <property type="term" value="C:cytoplasm"/>
    <property type="evidence" value="ECO:0007669"/>
    <property type="project" value="UniProtKB-ARBA"/>
</dbReference>
<dbReference type="RefSeq" id="WP_068805196.1">
    <property type="nucleotide sequence ID" value="NZ_CP014671.1"/>
</dbReference>